<dbReference type="EMBL" id="JAUNZN010000001">
    <property type="protein sequence ID" value="KAK4832774.1"/>
    <property type="molecule type" value="Genomic_DNA"/>
</dbReference>
<feature type="signal peptide" evidence="1">
    <location>
        <begin position="1"/>
        <end position="17"/>
    </location>
</feature>
<dbReference type="AlphaFoldDB" id="A0AAN7S5G0"/>
<keyword evidence="1" id="KW-0732">Signal</keyword>
<sequence length="189" mass="21871">MLCLGRLKEVILPLCSALVMPHLEYYVQFWTPQYKRAVDILERVQQRATNINKGLQHLSHEERLRELGLREGSGDLINIYKYLKGRCKEDGARLFSVVPSDRTRGNGHKTKQTTVCLNIRKCFSTVRVTEHWHKLLREVVESPSLEILKNHLDIVLGSWTLRNKTKTKAWKPNVHNGEVATHALLLIRT</sequence>
<gene>
    <name evidence="2" type="ORF">QYF61_025621</name>
</gene>
<dbReference type="Proteomes" id="UP001333110">
    <property type="component" value="Unassembled WGS sequence"/>
</dbReference>
<evidence type="ECO:0000313" key="3">
    <source>
        <dbReference type="Proteomes" id="UP001333110"/>
    </source>
</evidence>
<evidence type="ECO:0000313" key="2">
    <source>
        <dbReference type="EMBL" id="KAK4832774.1"/>
    </source>
</evidence>
<keyword evidence="3" id="KW-1185">Reference proteome</keyword>
<evidence type="ECO:0000256" key="1">
    <source>
        <dbReference type="SAM" id="SignalP"/>
    </source>
</evidence>
<proteinExistence type="predicted"/>
<name>A0AAN7S5G0_MYCAM</name>
<organism evidence="2 3">
    <name type="scientific">Mycteria americana</name>
    <name type="common">Wood stork</name>
    <dbReference type="NCBI Taxonomy" id="33587"/>
    <lineage>
        <taxon>Eukaryota</taxon>
        <taxon>Metazoa</taxon>
        <taxon>Chordata</taxon>
        <taxon>Craniata</taxon>
        <taxon>Vertebrata</taxon>
        <taxon>Euteleostomi</taxon>
        <taxon>Archelosauria</taxon>
        <taxon>Archosauria</taxon>
        <taxon>Dinosauria</taxon>
        <taxon>Saurischia</taxon>
        <taxon>Theropoda</taxon>
        <taxon>Coelurosauria</taxon>
        <taxon>Aves</taxon>
        <taxon>Neognathae</taxon>
        <taxon>Neoaves</taxon>
        <taxon>Aequornithes</taxon>
        <taxon>Ciconiiformes</taxon>
        <taxon>Ciconiidae</taxon>
        <taxon>Mycteria</taxon>
    </lineage>
</organism>
<reference evidence="2 3" key="1">
    <citation type="journal article" date="2023" name="J. Hered.">
        <title>Chromosome-level genome of the wood stork (Mycteria americana) provides insight into avian chromosome evolution.</title>
        <authorList>
            <person name="Flamio R. Jr."/>
            <person name="Ramstad K.M."/>
        </authorList>
    </citation>
    <scope>NUCLEOTIDE SEQUENCE [LARGE SCALE GENOMIC DNA]</scope>
    <source>
        <strain evidence="2">JAX WOST 10</strain>
    </source>
</reference>
<accession>A0AAN7S5G0</accession>
<protein>
    <submittedName>
        <fullName evidence="2">Uncharacterized protein</fullName>
    </submittedName>
</protein>
<feature type="chain" id="PRO_5042940866" evidence="1">
    <location>
        <begin position="18"/>
        <end position="189"/>
    </location>
</feature>
<comment type="caution">
    <text evidence="2">The sequence shown here is derived from an EMBL/GenBank/DDBJ whole genome shotgun (WGS) entry which is preliminary data.</text>
</comment>